<dbReference type="Pfam" id="PF13483">
    <property type="entry name" value="Lactamase_B_3"/>
    <property type="match status" value="1"/>
</dbReference>
<evidence type="ECO:0008006" key="3">
    <source>
        <dbReference type="Google" id="ProtNLM"/>
    </source>
</evidence>
<gene>
    <name evidence="1" type="ORF">COU09_02420</name>
</gene>
<dbReference type="InterPro" id="IPR036866">
    <property type="entry name" value="RibonucZ/Hydroxyglut_hydro"/>
</dbReference>
<dbReference type="AlphaFoldDB" id="A0A2H0URX0"/>
<dbReference type="Gene3D" id="3.60.15.10">
    <property type="entry name" value="Ribonuclease Z/Hydroxyacylglutathione hydrolase-like"/>
    <property type="match status" value="1"/>
</dbReference>
<dbReference type="PANTHER" id="PTHR39189:SF1">
    <property type="entry name" value="UPF0173 METAL-DEPENDENT HYDROLASE YTKL"/>
    <property type="match status" value="1"/>
</dbReference>
<proteinExistence type="predicted"/>
<dbReference type="SUPFAM" id="SSF56281">
    <property type="entry name" value="Metallo-hydrolase/oxidoreductase"/>
    <property type="match status" value="1"/>
</dbReference>
<name>A0A2H0URX0_9BACT</name>
<dbReference type="PANTHER" id="PTHR39189">
    <property type="entry name" value="UPF0173 METAL-DEPENDENT HYDROLASE YTKL"/>
    <property type="match status" value="1"/>
</dbReference>
<sequence>MQIQWYGEGCFKLSSGDITIMTDPTDKDSGLNTPRFKSDIVLHTSTPAISATEDFGQIQDGETHIIHGPGEYEIKEVQIKGWPLKKDSQTDRLRGIFRVRFDDLSLGFLDSLSNFKEPEILEELGDIDILFIPGGGDPYLSTEEAAKLVRQVDPRIVIPTHFKVKGLKRKASEVKDFLKELGLEDTKPQEKVSLKRKDLTEKLQAIVLTI</sequence>
<reference evidence="2" key="1">
    <citation type="submission" date="2017-09" db="EMBL/GenBank/DDBJ databases">
        <title>Depth-based differentiation of microbial function through sediment-hosted aquifers and enrichment of novel symbionts in the deep terrestrial subsurface.</title>
        <authorList>
            <person name="Probst A.J."/>
            <person name="Ladd B."/>
            <person name="Jarett J.K."/>
            <person name="Geller-Mcgrath D.E."/>
            <person name="Sieber C.M.K."/>
            <person name="Emerson J.B."/>
            <person name="Anantharaman K."/>
            <person name="Thomas B.C."/>
            <person name="Malmstrom R."/>
            <person name="Stieglmeier M."/>
            <person name="Klingl A."/>
            <person name="Woyke T."/>
            <person name="Ryan C.M."/>
            <person name="Banfield J.F."/>
        </authorList>
    </citation>
    <scope>NUCLEOTIDE SEQUENCE [LARGE SCALE GENOMIC DNA]</scope>
</reference>
<protein>
    <recommendedName>
        <fullName evidence="3">Lactamase</fullName>
    </recommendedName>
</protein>
<evidence type="ECO:0000313" key="2">
    <source>
        <dbReference type="Proteomes" id="UP000229615"/>
    </source>
</evidence>
<comment type="caution">
    <text evidence="1">The sequence shown here is derived from an EMBL/GenBank/DDBJ whole genome shotgun (WGS) entry which is preliminary data.</text>
</comment>
<evidence type="ECO:0000313" key="1">
    <source>
        <dbReference type="EMBL" id="PIR88406.1"/>
    </source>
</evidence>
<dbReference type="EMBL" id="PFBB01000025">
    <property type="protein sequence ID" value="PIR88406.1"/>
    <property type="molecule type" value="Genomic_DNA"/>
</dbReference>
<dbReference type="Proteomes" id="UP000229615">
    <property type="component" value="Unassembled WGS sequence"/>
</dbReference>
<accession>A0A2H0URX0</accession>
<organism evidence="1 2">
    <name type="scientific">Candidatus Harrisonbacteria bacterium CG10_big_fil_rev_8_21_14_0_10_44_23</name>
    <dbReference type="NCBI Taxonomy" id="1974585"/>
    <lineage>
        <taxon>Bacteria</taxon>
        <taxon>Candidatus Harrisoniibacteriota</taxon>
    </lineage>
</organism>